<organism evidence="1 2">
    <name type="scientific">Pinctada imbricata</name>
    <name type="common">Atlantic pearl-oyster</name>
    <name type="synonym">Pinctada martensii</name>
    <dbReference type="NCBI Taxonomy" id="66713"/>
    <lineage>
        <taxon>Eukaryota</taxon>
        <taxon>Metazoa</taxon>
        <taxon>Spiralia</taxon>
        <taxon>Lophotrochozoa</taxon>
        <taxon>Mollusca</taxon>
        <taxon>Bivalvia</taxon>
        <taxon>Autobranchia</taxon>
        <taxon>Pteriomorphia</taxon>
        <taxon>Pterioida</taxon>
        <taxon>Pterioidea</taxon>
        <taxon>Pteriidae</taxon>
        <taxon>Pinctada</taxon>
    </lineage>
</organism>
<evidence type="ECO:0000313" key="1">
    <source>
        <dbReference type="EMBL" id="KAK3096751.1"/>
    </source>
</evidence>
<dbReference type="Gene3D" id="2.120.10.30">
    <property type="entry name" value="TolB, C-terminal domain"/>
    <property type="match status" value="1"/>
</dbReference>
<proteinExistence type="predicted"/>
<name>A0AA89C2E1_PINIB</name>
<accession>A0AA89C2E1</accession>
<dbReference type="SUPFAM" id="SSF63829">
    <property type="entry name" value="Calcium-dependent phosphotriesterase"/>
    <property type="match status" value="1"/>
</dbReference>
<sequence length="261" mass="29348">MAASADDIALISSGSKCIKIFHIKKKTVSMVTHECKRIGSPFDGVYSKDVEQVTGLYFTDTDENKRGVKIVYRKKAKLKLTDFTKRVENPRGISANDQHIFVCDQKRQSILVFKKDGEMILSVSKRNSRFDMPLYVFADGNEHIIITDSIQNSVQELSGIDDGCKVIRQWKHSDFSSNERMIPGKCCVNKDTFIPDRKAREIWNCSTKLGIPFHGSPVAVAMINHSELAVATVNGEIFLVKLDDCPTSSTQLDDADIYNIY</sequence>
<comment type="caution">
    <text evidence="1">The sequence shown here is derived from an EMBL/GenBank/DDBJ whole genome shotgun (WGS) entry which is preliminary data.</text>
</comment>
<evidence type="ECO:0000313" key="2">
    <source>
        <dbReference type="Proteomes" id="UP001186944"/>
    </source>
</evidence>
<dbReference type="Proteomes" id="UP001186944">
    <property type="component" value="Unassembled WGS sequence"/>
</dbReference>
<protein>
    <submittedName>
        <fullName evidence="1">Uncharacterized protein</fullName>
    </submittedName>
</protein>
<dbReference type="InterPro" id="IPR011042">
    <property type="entry name" value="6-blade_b-propeller_TolB-like"/>
</dbReference>
<dbReference type="EMBL" id="VSWD01000007">
    <property type="protein sequence ID" value="KAK3096751.1"/>
    <property type="molecule type" value="Genomic_DNA"/>
</dbReference>
<dbReference type="AlphaFoldDB" id="A0AA89C2E1"/>
<gene>
    <name evidence="1" type="ORF">FSP39_002891</name>
</gene>
<keyword evidence="2" id="KW-1185">Reference proteome</keyword>
<reference evidence="1" key="1">
    <citation type="submission" date="2019-08" db="EMBL/GenBank/DDBJ databases">
        <title>The improved chromosome-level genome for the pearl oyster Pinctada fucata martensii using PacBio sequencing and Hi-C.</title>
        <authorList>
            <person name="Zheng Z."/>
        </authorList>
    </citation>
    <scope>NUCLEOTIDE SEQUENCE</scope>
    <source>
        <strain evidence="1">ZZ-2019</strain>
        <tissue evidence="1">Adductor muscle</tissue>
    </source>
</reference>